<organism evidence="5 6">
    <name type="scientific">Laccaria amethystina LaAM-08-1</name>
    <dbReference type="NCBI Taxonomy" id="1095629"/>
    <lineage>
        <taxon>Eukaryota</taxon>
        <taxon>Fungi</taxon>
        <taxon>Dikarya</taxon>
        <taxon>Basidiomycota</taxon>
        <taxon>Agaricomycotina</taxon>
        <taxon>Agaricomycetes</taxon>
        <taxon>Agaricomycetidae</taxon>
        <taxon>Agaricales</taxon>
        <taxon>Agaricineae</taxon>
        <taxon>Hydnangiaceae</taxon>
        <taxon>Laccaria</taxon>
    </lineage>
</organism>
<dbReference type="PANTHER" id="PTHR11127">
    <property type="entry name" value="60S RIBOSOMAL PROTEIN L14"/>
    <property type="match status" value="1"/>
</dbReference>
<dbReference type="GO" id="GO:0022625">
    <property type="term" value="C:cytosolic large ribosomal subunit"/>
    <property type="evidence" value="ECO:0007669"/>
    <property type="project" value="TreeGrafter"/>
</dbReference>
<comment type="similarity">
    <text evidence="1">Belongs to the eukaryotic ribosomal protein eL14 family.</text>
</comment>
<dbReference type="InterPro" id="IPR002784">
    <property type="entry name" value="Ribosomal_eL14_dom"/>
</dbReference>
<dbReference type="GO" id="GO:0042273">
    <property type="term" value="P:ribosomal large subunit biogenesis"/>
    <property type="evidence" value="ECO:0007669"/>
    <property type="project" value="TreeGrafter"/>
</dbReference>
<name>A0A0C9X3P3_9AGAR</name>
<evidence type="ECO:0000256" key="1">
    <source>
        <dbReference type="ARBA" id="ARBA00006592"/>
    </source>
</evidence>
<keyword evidence="6" id="KW-1185">Reference proteome</keyword>
<dbReference type="CDD" id="cd23702">
    <property type="entry name" value="eL14"/>
    <property type="match status" value="1"/>
</dbReference>
<dbReference type="Gene3D" id="6.10.250.2270">
    <property type="match status" value="1"/>
</dbReference>
<dbReference type="InterPro" id="IPR008991">
    <property type="entry name" value="Translation_prot_SH3-like_sf"/>
</dbReference>
<evidence type="ECO:0000313" key="6">
    <source>
        <dbReference type="Proteomes" id="UP000054477"/>
    </source>
</evidence>
<dbReference type="GO" id="GO:0003735">
    <property type="term" value="F:structural constituent of ribosome"/>
    <property type="evidence" value="ECO:0007669"/>
    <property type="project" value="InterPro"/>
</dbReference>
<dbReference type="PANTHER" id="PTHR11127:SF2">
    <property type="entry name" value="LARGE RIBOSOMAL SUBUNIT PROTEIN EL14"/>
    <property type="match status" value="1"/>
</dbReference>
<evidence type="ECO:0000256" key="2">
    <source>
        <dbReference type="ARBA" id="ARBA00022980"/>
    </source>
</evidence>
<evidence type="ECO:0000259" key="4">
    <source>
        <dbReference type="Pfam" id="PF01929"/>
    </source>
</evidence>
<accession>A0A0C9X3P3</accession>
<proteinExistence type="inferred from homology"/>
<dbReference type="Gene3D" id="2.30.30.30">
    <property type="match status" value="2"/>
</dbReference>
<dbReference type="AlphaFoldDB" id="A0A0C9X3P3"/>
<dbReference type="SUPFAM" id="SSF50104">
    <property type="entry name" value="Translation proteins SH3-like domain"/>
    <property type="match status" value="1"/>
</dbReference>
<sequence length="170" mass="18981">MGLSGVGTVWGDESNFKRFVEVGRVLLKSGAFPGKSAVIAEIIDHNCKLTNLHTGYHRRRNKGCSRQSYPLKHLTLTPLKLTPLKLTPLKLTPLKLTPLKLSCLPRGAGTKKVRKEVEEEAIVDKWDKSSGAQKRVAVQKKRALTNFGRFSNILAKKQRRDLVRKAVTKA</sequence>
<dbReference type="InterPro" id="IPR039660">
    <property type="entry name" value="Ribosomal_eL14"/>
</dbReference>
<dbReference type="GO" id="GO:0006412">
    <property type="term" value="P:translation"/>
    <property type="evidence" value="ECO:0007669"/>
    <property type="project" value="InterPro"/>
</dbReference>
<protein>
    <submittedName>
        <fullName evidence="5">Unplaced genomic scaffold K443scaffold_511, whole genome shotgun sequence</fullName>
    </submittedName>
</protein>
<keyword evidence="2" id="KW-0689">Ribosomal protein</keyword>
<dbReference type="OrthoDB" id="1875589at2759"/>
<dbReference type="STRING" id="1095629.A0A0C9X3P3"/>
<dbReference type="Pfam" id="PF01929">
    <property type="entry name" value="Ribosomal_L14e"/>
    <property type="match status" value="1"/>
</dbReference>
<feature type="domain" description="Large ribosomal subunit protein eL14" evidence="4">
    <location>
        <begin position="89"/>
        <end position="160"/>
    </location>
</feature>
<dbReference type="GO" id="GO:0003723">
    <property type="term" value="F:RNA binding"/>
    <property type="evidence" value="ECO:0007669"/>
    <property type="project" value="InterPro"/>
</dbReference>
<gene>
    <name evidence="5" type="ORF">K443DRAFT_14636</name>
</gene>
<dbReference type="Proteomes" id="UP000054477">
    <property type="component" value="Unassembled WGS sequence"/>
</dbReference>
<reference evidence="6" key="2">
    <citation type="submission" date="2015-01" db="EMBL/GenBank/DDBJ databases">
        <title>Evolutionary Origins and Diversification of the Mycorrhizal Mutualists.</title>
        <authorList>
            <consortium name="DOE Joint Genome Institute"/>
            <consortium name="Mycorrhizal Genomics Consortium"/>
            <person name="Kohler A."/>
            <person name="Kuo A."/>
            <person name="Nagy L.G."/>
            <person name="Floudas D."/>
            <person name="Copeland A."/>
            <person name="Barry K.W."/>
            <person name="Cichocki N."/>
            <person name="Veneault-Fourrey C."/>
            <person name="LaButti K."/>
            <person name="Lindquist E.A."/>
            <person name="Lipzen A."/>
            <person name="Lundell T."/>
            <person name="Morin E."/>
            <person name="Murat C."/>
            <person name="Riley R."/>
            <person name="Ohm R."/>
            <person name="Sun H."/>
            <person name="Tunlid A."/>
            <person name="Henrissat B."/>
            <person name="Grigoriev I.V."/>
            <person name="Hibbett D.S."/>
            <person name="Martin F."/>
        </authorList>
    </citation>
    <scope>NUCLEOTIDE SEQUENCE [LARGE SCALE GENOMIC DNA]</scope>
    <source>
        <strain evidence="6">LaAM-08-1</strain>
    </source>
</reference>
<dbReference type="InterPro" id="IPR014722">
    <property type="entry name" value="Rib_uL2_dom2"/>
</dbReference>
<reference evidence="5 6" key="1">
    <citation type="submission" date="2014-04" db="EMBL/GenBank/DDBJ databases">
        <authorList>
            <consortium name="DOE Joint Genome Institute"/>
            <person name="Kuo A."/>
            <person name="Kohler A."/>
            <person name="Nagy L.G."/>
            <person name="Floudas D."/>
            <person name="Copeland A."/>
            <person name="Barry K.W."/>
            <person name="Cichocki N."/>
            <person name="Veneault-Fourrey C."/>
            <person name="LaButti K."/>
            <person name="Lindquist E.A."/>
            <person name="Lipzen A."/>
            <person name="Lundell T."/>
            <person name="Morin E."/>
            <person name="Murat C."/>
            <person name="Sun H."/>
            <person name="Tunlid A."/>
            <person name="Henrissat B."/>
            <person name="Grigoriev I.V."/>
            <person name="Hibbett D.S."/>
            <person name="Martin F."/>
            <person name="Nordberg H.P."/>
            <person name="Cantor M.N."/>
            <person name="Hua S.X."/>
        </authorList>
    </citation>
    <scope>NUCLEOTIDE SEQUENCE [LARGE SCALE GENOMIC DNA]</scope>
    <source>
        <strain evidence="5 6">LaAM-08-1</strain>
    </source>
</reference>
<evidence type="ECO:0000313" key="5">
    <source>
        <dbReference type="EMBL" id="KIJ91162.1"/>
    </source>
</evidence>
<dbReference type="HOGENOM" id="CLU_082438_3_1_1"/>
<keyword evidence="3" id="KW-0687">Ribonucleoprotein</keyword>
<dbReference type="EMBL" id="KN839046">
    <property type="protein sequence ID" value="KIJ91162.1"/>
    <property type="molecule type" value="Genomic_DNA"/>
</dbReference>
<evidence type="ECO:0000256" key="3">
    <source>
        <dbReference type="ARBA" id="ARBA00023274"/>
    </source>
</evidence>